<feature type="binding site" evidence="9">
    <location>
        <position position="97"/>
    </location>
    <ligand>
        <name>S-adenosyl-L-methionine</name>
        <dbReference type="ChEBI" id="CHEBI:59789"/>
    </ligand>
</feature>
<dbReference type="Proteomes" id="UP000315037">
    <property type="component" value="Unassembled WGS sequence"/>
</dbReference>
<dbReference type="PROSITE" id="PS51918">
    <property type="entry name" value="RADICAL_SAM"/>
    <property type="match status" value="1"/>
</dbReference>
<evidence type="ECO:0000256" key="7">
    <source>
        <dbReference type="ARBA" id="ARBA00023014"/>
    </source>
</evidence>
<keyword evidence="8 9" id="KW-0456">Lyase</keyword>
<dbReference type="AlphaFoldDB" id="A0A506UKJ2"/>
<feature type="binding site" evidence="9">
    <location>
        <begin position="138"/>
        <end position="140"/>
    </location>
    <ligand>
        <name>S-adenosyl-L-methionine</name>
        <dbReference type="ChEBI" id="CHEBI:59789"/>
    </ligand>
</feature>
<dbReference type="GO" id="GO:0016840">
    <property type="term" value="F:carbon-nitrogen lyase activity"/>
    <property type="evidence" value="ECO:0007669"/>
    <property type="project" value="UniProtKB-UniRule"/>
</dbReference>
<dbReference type="PANTHER" id="PTHR42836">
    <property type="entry name" value="7-CARBOXY-7-DEAZAGUANINE SYNTHASE"/>
    <property type="match status" value="1"/>
</dbReference>
<evidence type="ECO:0000256" key="6">
    <source>
        <dbReference type="ARBA" id="ARBA00023004"/>
    </source>
</evidence>
<comment type="cofactor">
    <cofactor evidence="9">
        <name>S-adenosyl-L-methionine</name>
        <dbReference type="ChEBI" id="CHEBI:59789"/>
    </cofactor>
    <text evidence="9">Binds 1 S-adenosyl-L-methionine per subunit.</text>
</comment>
<protein>
    <recommendedName>
        <fullName evidence="9">7-carboxy-7-deazaguanine synthase</fullName>
        <shortName evidence="9">CDG synthase</shortName>
        <ecNumber evidence="9">4.3.99.3</ecNumber>
    </recommendedName>
    <alternativeName>
        <fullName evidence="9">Queuosine biosynthesis protein QueE</fullName>
    </alternativeName>
</protein>
<comment type="catalytic activity">
    <reaction evidence="9">
        <text>6-carboxy-5,6,7,8-tetrahydropterin + H(+) = 7-carboxy-7-carbaguanine + NH4(+)</text>
        <dbReference type="Rhea" id="RHEA:27974"/>
        <dbReference type="ChEBI" id="CHEBI:15378"/>
        <dbReference type="ChEBI" id="CHEBI:28938"/>
        <dbReference type="ChEBI" id="CHEBI:61032"/>
        <dbReference type="ChEBI" id="CHEBI:61036"/>
        <dbReference type="EC" id="4.3.99.3"/>
    </reaction>
</comment>
<feature type="binding site" evidence="9">
    <location>
        <position position="95"/>
    </location>
    <ligand>
        <name>substrate</name>
    </ligand>
</feature>
<feature type="region of interest" description="Disordered" evidence="10">
    <location>
        <begin position="183"/>
        <end position="207"/>
    </location>
</feature>
<keyword evidence="13" id="KW-1185">Reference proteome</keyword>
<evidence type="ECO:0000256" key="3">
    <source>
        <dbReference type="ARBA" id="ARBA00022723"/>
    </source>
</evidence>
<feature type="binding site" evidence="9">
    <location>
        <begin position="48"/>
        <end position="50"/>
    </location>
    <ligand>
        <name>S-adenosyl-L-methionine</name>
        <dbReference type="ChEBI" id="CHEBI:59789"/>
    </ligand>
</feature>
<accession>A0A506UKJ2</accession>
<dbReference type="GO" id="GO:0008616">
    <property type="term" value="P:tRNA queuosine(34) biosynthetic process"/>
    <property type="evidence" value="ECO:0007669"/>
    <property type="project" value="UniProtKB-UniRule"/>
</dbReference>
<feature type="binding site" evidence="9">
    <location>
        <position position="238"/>
    </location>
    <ligand>
        <name>substrate</name>
    </ligand>
</feature>
<feature type="binding site" evidence="9">
    <location>
        <position position="27"/>
    </location>
    <ligand>
        <name>substrate</name>
    </ligand>
</feature>
<keyword evidence="5 9" id="KW-0460">Magnesium</keyword>
<feature type="binding site" evidence="9">
    <location>
        <position position="51"/>
    </location>
    <ligand>
        <name>Mg(2+)</name>
        <dbReference type="ChEBI" id="CHEBI:18420"/>
    </ligand>
</feature>
<evidence type="ECO:0000313" key="13">
    <source>
        <dbReference type="Proteomes" id="UP000315037"/>
    </source>
</evidence>
<keyword evidence="4 9" id="KW-0671">Queuosine biosynthesis</keyword>
<feature type="binding site" evidence="9">
    <location>
        <position position="31"/>
    </location>
    <ligand>
        <name>[4Fe-4S] cluster</name>
        <dbReference type="ChEBI" id="CHEBI:49883"/>
        <note>4Fe-4S-S-AdoMet</note>
    </ligand>
</feature>
<dbReference type="EC" id="4.3.99.3" evidence="9"/>
<organism evidence="12 13">
    <name type="scientific">Oecophyllibacter saccharovorans</name>
    <dbReference type="NCBI Taxonomy" id="2558360"/>
    <lineage>
        <taxon>Bacteria</taxon>
        <taxon>Pseudomonadati</taxon>
        <taxon>Pseudomonadota</taxon>
        <taxon>Alphaproteobacteria</taxon>
        <taxon>Acetobacterales</taxon>
        <taxon>Acetobacteraceae</taxon>
        <taxon>Oecophyllibacter</taxon>
    </lineage>
</organism>
<dbReference type="NCBIfam" id="TIGR04508">
    <property type="entry name" value="queE_Cx14CxxC"/>
    <property type="match status" value="1"/>
</dbReference>
<dbReference type="UniPathway" id="UPA00391"/>
<comment type="pathway">
    <text evidence="9">Purine metabolism; 7-cyano-7-deazaguanine biosynthesis.</text>
</comment>
<dbReference type="GO" id="GO:0000287">
    <property type="term" value="F:magnesium ion binding"/>
    <property type="evidence" value="ECO:0007669"/>
    <property type="project" value="UniProtKB-UniRule"/>
</dbReference>
<dbReference type="InterPro" id="IPR007197">
    <property type="entry name" value="rSAM"/>
</dbReference>
<keyword evidence="7 9" id="KW-0411">Iron-sulfur</keyword>
<comment type="caution">
    <text evidence="12">The sequence shown here is derived from an EMBL/GenBank/DDBJ whole genome shotgun (WGS) entry which is preliminary data.</text>
</comment>
<comment type="similarity">
    <text evidence="9">Belongs to the radical SAM superfamily. 7-carboxy-7-deazaguanine synthase family.</text>
</comment>
<evidence type="ECO:0000313" key="12">
    <source>
        <dbReference type="EMBL" id="TPW33846.1"/>
    </source>
</evidence>
<evidence type="ECO:0000256" key="9">
    <source>
        <dbReference type="HAMAP-Rule" id="MF_00917"/>
    </source>
</evidence>
<proteinExistence type="inferred from homology"/>
<gene>
    <name evidence="9 12" type="primary">queE</name>
    <name evidence="12" type="ORF">E3202_04415</name>
</gene>
<dbReference type="SFLD" id="SFLDS00029">
    <property type="entry name" value="Radical_SAM"/>
    <property type="match status" value="1"/>
</dbReference>
<evidence type="ECO:0000256" key="4">
    <source>
        <dbReference type="ARBA" id="ARBA00022785"/>
    </source>
</evidence>
<feature type="binding site" evidence="9">
    <location>
        <begin position="178"/>
        <end position="181"/>
    </location>
    <ligand>
        <name>S-adenosyl-L-methionine</name>
        <dbReference type="ChEBI" id="CHEBI:59789"/>
    </ligand>
</feature>
<dbReference type="Gene3D" id="3.20.20.70">
    <property type="entry name" value="Aldolase class I"/>
    <property type="match status" value="1"/>
</dbReference>
<dbReference type="PANTHER" id="PTHR42836:SF1">
    <property type="entry name" value="7-CARBOXY-7-DEAZAGUANINE SYNTHASE"/>
    <property type="match status" value="1"/>
</dbReference>
<evidence type="ECO:0000256" key="10">
    <source>
        <dbReference type="SAM" id="MobiDB-lite"/>
    </source>
</evidence>
<dbReference type="SFLD" id="SFLDF00376">
    <property type="entry name" value="7-carboxy-7-deazaguanine_synth"/>
    <property type="match status" value="1"/>
</dbReference>
<feature type="binding site" evidence="9">
    <location>
        <position position="49"/>
    </location>
    <ligand>
        <name>[4Fe-4S] cluster</name>
        <dbReference type="ChEBI" id="CHEBI:49883"/>
        <note>4Fe-4S-S-AdoMet</note>
    </ligand>
</feature>
<dbReference type="HAMAP" id="MF_00917">
    <property type="entry name" value="QueE"/>
    <property type="match status" value="1"/>
</dbReference>
<feature type="domain" description="Radical SAM core" evidence="11">
    <location>
        <begin position="18"/>
        <end position="238"/>
    </location>
</feature>
<evidence type="ECO:0000259" key="11">
    <source>
        <dbReference type="PROSITE" id="PS51918"/>
    </source>
</evidence>
<keyword evidence="6 9" id="KW-0408">Iron</keyword>
<dbReference type="InterPro" id="IPR030977">
    <property type="entry name" value="QueE_Cx14CxxC"/>
</dbReference>
<comment type="subunit">
    <text evidence="9">Homodimer.</text>
</comment>
<evidence type="ECO:0000256" key="8">
    <source>
        <dbReference type="ARBA" id="ARBA00023239"/>
    </source>
</evidence>
<comment type="cofactor">
    <cofactor evidence="9">
        <name>[4Fe-4S] cluster</name>
        <dbReference type="ChEBI" id="CHEBI:49883"/>
    </cofactor>
    <text evidence="9">Binds 1 [4Fe-4S] cluster. The cluster is coordinated with 3 cysteines and an exchangeable S-adenosyl-L-methionine.</text>
</comment>
<comment type="cofactor">
    <cofactor evidence="9">
        <name>Mg(2+)</name>
        <dbReference type="ChEBI" id="CHEBI:18420"/>
    </cofactor>
</comment>
<dbReference type="GO" id="GO:0051539">
    <property type="term" value="F:4 iron, 4 sulfur cluster binding"/>
    <property type="evidence" value="ECO:0007669"/>
    <property type="project" value="UniProtKB-UniRule"/>
</dbReference>
<keyword evidence="2 9" id="KW-0949">S-adenosyl-L-methionine</keyword>
<dbReference type="InterPro" id="IPR013785">
    <property type="entry name" value="Aldolase_TIM"/>
</dbReference>
<dbReference type="InterPro" id="IPR058240">
    <property type="entry name" value="rSAM_sf"/>
</dbReference>
<reference evidence="12 13" key="1">
    <citation type="submission" date="2019-03" db="EMBL/GenBank/DDBJ databases">
        <title>The complete genome sequence of Neokomagataea sp. Jb2 NBRC113641.</title>
        <authorList>
            <person name="Chua K.-O."/>
            <person name="Chan K.-G."/>
            <person name="See-Too W.-S."/>
        </authorList>
    </citation>
    <scope>NUCLEOTIDE SEQUENCE [LARGE SCALE GENOMIC DNA]</scope>
    <source>
        <strain evidence="12 13">Jb2</strain>
    </source>
</reference>
<dbReference type="SUPFAM" id="SSF102114">
    <property type="entry name" value="Radical SAM enzymes"/>
    <property type="match status" value="1"/>
</dbReference>
<feature type="binding site" evidence="9">
    <location>
        <position position="46"/>
    </location>
    <ligand>
        <name>[4Fe-4S] cluster</name>
        <dbReference type="ChEBI" id="CHEBI:49883"/>
        <note>4Fe-4S-S-AdoMet</note>
    </ligand>
</feature>
<keyword evidence="3 9" id="KW-0479">Metal-binding</keyword>
<evidence type="ECO:0000256" key="5">
    <source>
        <dbReference type="ARBA" id="ARBA00022842"/>
    </source>
</evidence>
<dbReference type="InterPro" id="IPR024924">
    <property type="entry name" value="7-CO-7-deazaguanine_synth-like"/>
</dbReference>
<dbReference type="EMBL" id="SORZ01000002">
    <property type="protein sequence ID" value="TPW33846.1"/>
    <property type="molecule type" value="Genomic_DNA"/>
</dbReference>
<dbReference type="GO" id="GO:1904047">
    <property type="term" value="F:S-adenosyl-L-methionine binding"/>
    <property type="evidence" value="ECO:0007669"/>
    <property type="project" value="UniProtKB-UniRule"/>
</dbReference>
<sequence length="238" mass="25899">MAYAVKEVFYTLQGEGAQTGRAAVFCRFAGCNLWSGRESDRGRAECTFCDTDFIGTNGEGGGKFPTPEALARHILSCWQAGCTQPEGARPYVVFTGGEPLLQLDSPLLQAVRALGFETAVETNGTLPAPPELDWICVSPKTDAPLVQSRGDELKLVYPQAHLRPEMFAGLDFRHFWLQPLDGSALPEPQPASSQAPPLDHDGHLASSRADATAQAVRYCQAHPRWRLSLQTHKLIGIP</sequence>
<comment type="function">
    <text evidence="9">Catalyzes the complex heterocyclic radical-mediated conversion of 6-carboxy-5,6,7,8-tetrahydropterin (CPH4) to 7-carboxy-7-deazaguanine (CDG), a step common to the biosynthetic pathways of all 7-deazapurine-containing compounds.</text>
</comment>
<feature type="compositionally biased region" description="Low complexity" evidence="10">
    <location>
        <begin position="183"/>
        <end position="197"/>
    </location>
</feature>
<evidence type="ECO:0000256" key="1">
    <source>
        <dbReference type="ARBA" id="ARBA00022485"/>
    </source>
</evidence>
<evidence type="ECO:0000256" key="2">
    <source>
        <dbReference type="ARBA" id="ARBA00022691"/>
    </source>
</evidence>
<keyword evidence="1 9" id="KW-0004">4Fe-4S</keyword>
<name>A0A506UKJ2_9PROT</name>
<feature type="binding site" evidence="9">
    <location>
        <begin position="12"/>
        <end position="14"/>
    </location>
    <ligand>
        <name>substrate</name>
    </ligand>
</feature>
<dbReference type="RefSeq" id="WP_165600565.1">
    <property type="nucleotide sequence ID" value="NZ_SORZ01000002.1"/>
</dbReference>